<evidence type="ECO:0000313" key="3">
    <source>
        <dbReference type="Proteomes" id="UP000596661"/>
    </source>
</evidence>
<sequence length="105" mass="11144">MAKTKNTQPSKRPTRGSASTFPSSPHVPPIPVTEALGSSSTPTKTARKSKSQARKLYYNLISPPIIASPIATPTPMLSDHDESHSSDHILSKSSSSNGASMSREL</sequence>
<dbReference type="EMBL" id="UZAU01000535">
    <property type="status" value="NOT_ANNOTATED_CDS"/>
    <property type="molecule type" value="Genomic_DNA"/>
</dbReference>
<dbReference type="Proteomes" id="UP000596661">
    <property type="component" value="Chromosome 5"/>
</dbReference>
<dbReference type="EnsemblPlants" id="evm.model.05.1407">
    <property type="protein sequence ID" value="cds.evm.model.05.1407"/>
    <property type="gene ID" value="evm.TU.05.1407"/>
</dbReference>
<protein>
    <submittedName>
        <fullName evidence="2">Uncharacterized protein</fullName>
    </submittedName>
</protein>
<organism evidence="2 3">
    <name type="scientific">Cannabis sativa</name>
    <name type="common">Hemp</name>
    <name type="synonym">Marijuana</name>
    <dbReference type="NCBI Taxonomy" id="3483"/>
    <lineage>
        <taxon>Eukaryota</taxon>
        <taxon>Viridiplantae</taxon>
        <taxon>Streptophyta</taxon>
        <taxon>Embryophyta</taxon>
        <taxon>Tracheophyta</taxon>
        <taxon>Spermatophyta</taxon>
        <taxon>Magnoliopsida</taxon>
        <taxon>eudicotyledons</taxon>
        <taxon>Gunneridae</taxon>
        <taxon>Pentapetalae</taxon>
        <taxon>rosids</taxon>
        <taxon>fabids</taxon>
        <taxon>Rosales</taxon>
        <taxon>Cannabaceae</taxon>
        <taxon>Cannabis</taxon>
    </lineage>
</organism>
<dbReference type="Gramene" id="evm.model.05.1407">
    <property type="protein sequence ID" value="cds.evm.model.05.1407"/>
    <property type="gene ID" value="evm.TU.05.1407"/>
</dbReference>
<reference evidence="2" key="2">
    <citation type="submission" date="2021-03" db="UniProtKB">
        <authorList>
            <consortium name="EnsemblPlants"/>
        </authorList>
    </citation>
    <scope>IDENTIFICATION</scope>
</reference>
<dbReference type="AlphaFoldDB" id="A0A803PL71"/>
<name>A0A803PL71_CANSA</name>
<feature type="region of interest" description="Disordered" evidence="1">
    <location>
        <begin position="1"/>
        <end position="52"/>
    </location>
</feature>
<evidence type="ECO:0000256" key="1">
    <source>
        <dbReference type="SAM" id="MobiDB-lite"/>
    </source>
</evidence>
<feature type="compositionally biased region" description="Basic and acidic residues" evidence="1">
    <location>
        <begin position="78"/>
        <end position="90"/>
    </location>
</feature>
<accession>A0A803PL71</accession>
<feature type="compositionally biased region" description="Polar residues" evidence="1">
    <location>
        <begin position="1"/>
        <end position="23"/>
    </location>
</feature>
<evidence type="ECO:0000313" key="2">
    <source>
        <dbReference type="EnsemblPlants" id="cds.evm.model.05.1407"/>
    </source>
</evidence>
<proteinExistence type="predicted"/>
<feature type="region of interest" description="Disordered" evidence="1">
    <location>
        <begin position="68"/>
        <end position="105"/>
    </location>
</feature>
<keyword evidence="3" id="KW-1185">Reference proteome</keyword>
<feature type="compositionally biased region" description="Low complexity" evidence="1">
    <location>
        <begin position="91"/>
        <end position="105"/>
    </location>
</feature>
<reference evidence="2" key="1">
    <citation type="submission" date="2018-11" db="EMBL/GenBank/DDBJ databases">
        <authorList>
            <person name="Grassa J C."/>
        </authorList>
    </citation>
    <scope>NUCLEOTIDE SEQUENCE [LARGE SCALE GENOMIC DNA]</scope>
</reference>